<dbReference type="Pfam" id="PF06441">
    <property type="entry name" value="EHN"/>
    <property type="match status" value="1"/>
</dbReference>
<evidence type="ECO:0000256" key="2">
    <source>
        <dbReference type="ARBA" id="ARBA00022797"/>
    </source>
</evidence>
<dbReference type="InterPro" id="IPR000639">
    <property type="entry name" value="Epox_hydrolase-like"/>
</dbReference>
<feature type="active site" description="Nucleophile" evidence="4">
    <location>
        <position position="175"/>
    </location>
</feature>
<feature type="active site" description="Proton acceptor" evidence="4">
    <location>
        <position position="357"/>
    </location>
</feature>
<gene>
    <name evidence="6" type="ORF">SAMN04489747_3119</name>
</gene>
<dbReference type="PANTHER" id="PTHR21661:SF35">
    <property type="entry name" value="EPOXIDE HYDROLASE"/>
    <property type="match status" value="1"/>
</dbReference>
<dbReference type="Proteomes" id="UP000198546">
    <property type="component" value="Chromosome i"/>
</dbReference>
<name>A0A1G7C297_9ACTN</name>
<feature type="domain" description="Epoxide hydrolase N-terminal" evidence="5">
    <location>
        <begin position="11"/>
        <end position="110"/>
    </location>
</feature>
<dbReference type="PANTHER" id="PTHR21661">
    <property type="entry name" value="EPOXIDE HYDROLASE 1-RELATED"/>
    <property type="match status" value="1"/>
</dbReference>
<dbReference type="InterPro" id="IPR010497">
    <property type="entry name" value="Epoxide_hydro_N"/>
</dbReference>
<evidence type="ECO:0000313" key="7">
    <source>
        <dbReference type="Proteomes" id="UP000198546"/>
    </source>
</evidence>
<dbReference type="GO" id="GO:0097176">
    <property type="term" value="P:epoxide metabolic process"/>
    <property type="evidence" value="ECO:0007669"/>
    <property type="project" value="TreeGrafter"/>
</dbReference>
<protein>
    <submittedName>
        <fullName evidence="6">Pimeloyl-ACP methyl ester carboxylesterase</fullName>
    </submittedName>
</protein>
<dbReference type="Gene3D" id="3.40.50.1820">
    <property type="entry name" value="alpha/beta hydrolase"/>
    <property type="match status" value="1"/>
</dbReference>
<dbReference type="InterPro" id="IPR016292">
    <property type="entry name" value="Epoxide_hydrolase"/>
</dbReference>
<dbReference type="PIRSF" id="PIRSF001112">
    <property type="entry name" value="Epoxide_hydrolase"/>
    <property type="match status" value="1"/>
</dbReference>
<keyword evidence="7" id="KW-1185">Reference proteome</keyword>
<dbReference type="SUPFAM" id="SSF53474">
    <property type="entry name" value="alpha/beta-Hydrolases"/>
    <property type="match status" value="1"/>
</dbReference>
<evidence type="ECO:0000256" key="1">
    <source>
        <dbReference type="ARBA" id="ARBA00010088"/>
    </source>
</evidence>
<dbReference type="STRING" id="675864.SAMN04489747_3119"/>
<evidence type="ECO:0000256" key="3">
    <source>
        <dbReference type="ARBA" id="ARBA00022801"/>
    </source>
</evidence>
<dbReference type="GO" id="GO:0004301">
    <property type="term" value="F:epoxide hydrolase activity"/>
    <property type="evidence" value="ECO:0007669"/>
    <property type="project" value="TreeGrafter"/>
</dbReference>
<organism evidence="6 7">
    <name type="scientific">Auraticoccus monumenti</name>
    <dbReference type="NCBI Taxonomy" id="675864"/>
    <lineage>
        <taxon>Bacteria</taxon>
        <taxon>Bacillati</taxon>
        <taxon>Actinomycetota</taxon>
        <taxon>Actinomycetes</taxon>
        <taxon>Propionibacteriales</taxon>
        <taxon>Propionibacteriaceae</taxon>
        <taxon>Auraticoccus</taxon>
    </lineage>
</organism>
<evidence type="ECO:0000313" key="6">
    <source>
        <dbReference type="EMBL" id="SDE32555.1"/>
    </source>
</evidence>
<dbReference type="AlphaFoldDB" id="A0A1G7C297"/>
<feature type="active site" description="Proton donor" evidence="4">
    <location>
        <position position="299"/>
    </location>
</feature>
<accession>A0A1G7C297</accession>
<reference evidence="6 7" key="1">
    <citation type="submission" date="2016-10" db="EMBL/GenBank/DDBJ databases">
        <authorList>
            <person name="de Groot N.N."/>
        </authorList>
    </citation>
    <scope>NUCLEOTIDE SEQUENCE [LARGE SCALE GENOMIC DNA]</scope>
    <source>
        <strain evidence="6 7">MON 2.2</strain>
    </source>
</reference>
<evidence type="ECO:0000259" key="5">
    <source>
        <dbReference type="Pfam" id="PF06441"/>
    </source>
</evidence>
<proteinExistence type="inferred from homology"/>
<keyword evidence="3" id="KW-0378">Hydrolase</keyword>
<sequence length="398" mass="42757">MQDEPVRVEQQRVLLDRQRLSELRTRLARPRLPAALGDGEDQGVPRTWLGELLADWRAFDTDVLQDRLDAMTHLQARVGRHRVHAVHVRGQGPDPVPLLAVHGWPGSFLEHLPLLPLLGDPATGTPSTVLPSLPGFGFSGPPGPHGLTGRAVAGLLHRLMVEGLGHPRYVAHGSDLGAGVAGWLARDNPEQVAGIHLATPGLAAAADPRTRAEERYAAASAAWSVQEGAYAHLHATKPRTLGAALEDSPVGLAAWIGEKVRSWSSVRVDGEPAFDRDLLLSTLTLYWVTGTVTTSLLPYQAAQRQPAGRLPVDDPSTVPTAVSVFGGERVPFPKPPRELAARYYRLVAWQEHPVGGHFPAVAEPELLAHTLRSTLLPLWRGPSPASPAEPVPGTLPPP</sequence>
<keyword evidence="2" id="KW-0058">Aromatic hydrocarbons catabolism</keyword>
<dbReference type="RefSeq" id="WP_090594816.1">
    <property type="nucleotide sequence ID" value="NZ_LT629688.1"/>
</dbReference>
<comment type="similarity">
    <text evidence="1">Belongs to the peptidase S33 family.</text>
</comment>
<dbReference type="PRINTS" id="PR00412">
    <property type="entry name" value="EPOXHYDRLASE"/>
</dbReference>
<evidence type="ECO:0000256" key="4">
    <source>
        <dbReference type="PIRSR" id="PIRSR001112-1"/>
    </source>
</evidence>
<dbReference type="EMBL" id="LT629688">
    <property type="protein sequence ID" value="SDE32555.1"/>
    <property type="molecule type" value="Genomic_DNA"/>
</dbReference>
<dbReference type="InterPro" id="IPR029058">
    <property type="entry name" value="AB_hydrolase_fold"/>
</dbReference>